<proteinExistence type="predicted"/>
<protein>
    <submittedName>
        <fullName evidence="1">Uncharacterized protein</fullName>
    </submittedName>
</protein>
<keyword evidence="2" id="KW-1185">Reference proteome</keyword>
<dbReference type="Proteomes" id="UP001177260">
    <property type="component" value="Unassembled WGS sequence"/>
</dbReference>
<sequence>MSTQRKLIVVVGATGNQGSSVARTFLQLNHWDVRCVTRNASSVAAKNLASLGAGVVEANLAGLESLHRAFANANAIFVNTDFWGPYRSSTVAGGQSKSSDEAFQEEVLHGQNAAIAAAEIPTLERFVYSALGPMKKHSRGKYPHSYHWDSKATIVEYIERDQPSLARKTSFIYPAVYATNPLFMPSLDASTGRYQFVLPLPQDLEIPIINPSESTGPFVRALVENERPGVKLLAYDTSLTVEAIVKAWNHATGRPAELVEVSVDYMHQERGIPLEVLDAPPYIAEFGYMGGLDNVLYPRDLAVPVQTPSFTCWLNAQDWQQILDGGKAELTSVLEDAR</sequence>
<comment type="caution">
    <text evidence="1">The sequence shown here is derived from an EMBL/GenBank/DDBJ whole genome shotgun (WGS) entry which is preliminary data.</text>
</comment>
<reference evidence="1 2" key="1">
    <citation type="journal article" date="2023" name="ACS Omega">
        <title>Identification of the Neoaspergillic Acid Biosynthesis Gene Cluster by Establishing an In Vitro CRISPR-Ribonucleoprotein Genetic System in Aspergillus melleus.</title>
        <authorList>
            <person name="Yuan B."/>
            <person name="Grau M.F."/>
            <person name="Murata R.M."/>
            <person name="Torok T."/>
            <person name="Venkateswaran K."/>
            <person name="Stajich J.E."/>
            <person name="Wang C.C.C."/>
        </authorList>
    </citation>
    <scope>NUCLEOTIDE SEQUENCE [LARGE SCALE GENOMIC DNA]</scope>
    <source>
        <strain evidence="1 2">IMV 1140</strain>
    </source>
</reference>
<gene>
    <name evidence="1" type="ORF">N8T08_008759</name>
</gene>
<organism evidence="1 2">
    <name type="scientific">Aspergillus melleus</name>
    <dbReference type="NCBI Taxonomy" id="138277"/>
    <lineage>
        <taxon>Eukaryota</taxon>
        <taxon>Fungi</taxon>
        <taxon>Dikarya</taxon>
        <taxon>Ascomycota</taxon>
        <taxon>Pezizomycotina</taxon>
        <taxon>Eurotiomycetes</taxon>
        <taxon>Eurotiomycetidae</taxon>
        <taxon>Eurotiales</taxon>
        <taxon>Aspergillaceae</taxon>
        <taxon>Aspergillus</taxon>
        <taxon>Aspergillus subgen. Circumdati</taxon>
    </lineage>
</organism>
<evidence type="ECO:0000313" key="2">
    <source>
        <dbReference type="Proteomes" id="UP001177260"/>
    </source>
</evidence>
<evidence type="ECO:0000313" key="1">
    <source>
        <dbReference type="EMBL" id="KAK1148874.1"/>
    </source>
</evidence>
<accession>A0ACC3BEK7</accession>
<name>A0ACC3BEK7_9EURO</name>
<dbReference type="EMBL" id="JAOPJF010000006">
    <property type="protein sequence ID" value="KAK1148874.1"/>
    <property type="molecule type" value="Genomic_DNA"/>
</dbReference>